<dbReference type="InterPro" id="IPR039182">
    <property type="entry name" value="Pop1"/>
</dbReference>
<evidence type="ECO:0000313" key="9">
    <source>
        <dbReference type="Proteomes" id="UP000799770"/>
    </source>
</evidence>
<dbReference type="Proteomes" id="UP000799770">
    <property type="component" value="Unassembled WGS sequence"/>
</dbReference>
<feature type="compositionally biased region" description="Polar residues" evidence="4">
    <location>
        <begin position="33"/>
        <end position="44"/>
    </location>
</feature>
<feature type="compositionally biased region" description="Basic and acidic residues" evidence="4">
    <location>
        <begin position="157"/>
        <end position="166"/>
    </location>
</feature>
<evidence type="ECO:0000259" key="6">
    <source>
        <dbReference type="Pfam" id="PF08170"/>
    </source>
</evidence>
<sequence length="842" mass="94196">MTDNTKKRKSPSTGNSAPAAKRPRFPPRPSRNIAATPSSTAYPNGQVNVAQFMRAHENEIRSLENAMKSARKGLSRRAFQLVPRDLRRRTGSHNPQRVPRRLRPQARREAKDDNTPIKKGKSGSGVGKGAKGWLRKEDIKKRNRTKDKRQKVTVRPTEGEHSRHNDSSGGRKSAPTDSTAPPKKRKNFAALAAPPTPASRFRRRQVHKTWLPSHLFHTKRATMTPPKEPLWRFAIPLSPAVKTYRTTHRAATERGAIAWDMSYMATIGLEAAEESITGLLKALQFAKGDEGFLWSMRGRGKKWRDGSRIWEGWIHEREGTLPKPIAQVAVIWSVQRPGSNKRKAFIRVHPSAFLRLWNVVIRAANVQKPSVIVDDLRFEIGSIEIMGPAAMETLCSVLTPTATETSDLPSDVPRAIWPRLASVTRPGELPQNALVAFNISDPRLRHPPKTASVLDDAEDKLLGTLTEWPVDRTQTTPSIFDRTARLASGRLLSSQQSINRRKGAVAVPGQYPDLRPTDPQIPMLTYVSKNSNTLTVLLPWKCVKSVWKCLMQYPCSSGGNPRFGGLQERRQVDFERSMPSFPFDFPGTDAGWEWELKEREARKHEWTKRPRGKRIEWTSIPLGDGRKGEVGDPWACDWTRLLPESHGNLDEEAQILASPFRYLASAQAEGILASRSEATSQEFLDIPHLFTVKVSMVQRGMPTDCARVYKFPSKKPELQKKWLSLYESSKSKNPPGKSAKKPLSHPNTTQALAASLLESPKAGDDEYPIVPDEEDLIGFVTTGNFNLAEGRPTAIANLVLQRVVALEDGGVLKTDSRYDGKRLCIVREAGQTLGRLAMWDVV</sequence>
<dbReference type="InterPro" id="IPR009723">
    <property type="entry name" value="Pop1_N"/>
</dbReference>
<feature type="domain" description="POP1 C-terminal" evidence="7">
    <location>
        <begin position="689"/>
        <end position="841"/>
    </location>
</feature>
<protein>
    <submittedName>
        <fullName evidence="8">Ribonucleases P/MRP protein subunit POP1-domain-containing protein</fullName>
    </submittedName>
</protein>
<dbReference type="OrthoDB" id="442863at2759"/>
<evidence type="ECO:0000313" key="8">
    <source>
        <dbReference type="EMBL" id="KAF2116560.1"/>
    </source>
</evidence>
<dbReference type="Pfam" id="PF08170">
    <property type="entry name" value="POPLD"/>
    <property type="match status" value="1"/>
</dbReference>
<feature type="region of interest" description="Disordered" evidence="4">
    <location>
        <begin position="1"/>
        <end position="44"/>
    </location>
</feature>
<feature type="compositionally biased region" description="Basic and acidic residues" evidence="4">
    <location>
        <begin position="106"/>
        <end position="116"/>
    </location>
</feature>
<organism evidence="8 9">
    <name type="scientific">Lophiotrema nucula</name>
    <dbReference type="NCBI Taxonomy" id="690887"/>
    <lineage>
        <taxon>Eukaryota</taxon>
        <taxon>Fungi</taxon>
        <taxon>Dikarya</taxon>
        <taxon>Ascomycota</taxon>
        <taxon>Pezizomycotina</taxon>
        <taxon>Dothideomycetes</taxon>
        <taxon>Pleosporomycetidae</taxon>
        <taxon>Pleosporales</taxon>
        <taxon>Lophiotremataceae</taxon>
        <taxon>Lophiotrema</taxon>
    </lineage>
</organism>
<evidence type="ECO:0000256" key="3">
    <source>
        <dbReference type="ARBA" id="ARBA00023242"/>
    </source>
</evidence>
<dbReference type="GO" id="GO:0000172">
    <property type="term" value="C:ribonuclease MRP complex"/>
    <property type="evidence" value="ECO:0007669"/>
    <property type="project" value="InterPro"/>
</dbReference>
<evidence type="ECO:0000259" key="7">
    <source>
        <dbReference type="Pfam" id="PF22770"/>
    </source>
</evidence>
<dbReference type="AlphaFoldDB" id="A0A6A5ZAQ8"/>
<dbReference type="InterPro" id="IPR055079">
    <property type="entry name" value="POP1_C"/>
</dbReference>
<reference evidence="8" key="1">
    <citation type="journal article" date="2020" name="Stud. Mycol.">
        <title>101 Dothideomycetes genomes: a test case for predicting lifestyles and emergence of pathogens.</title>
        <authorList>
            <person name="Haridas S."/>
            <person name="Albert R."/>
            <person name="Binder M."/>
            <person name="Bloem J."/>
            <person name="Labutti K."/>
            <person name="Salamov A."/>
            <person name="Andreopoulos B."/>
            <person name="Baker S."/>
            <person name="Barry K."/>
            <person name="Bills G."/>
            <person name="Bluhm B."/>
            <person name="Cannon C."/>
            <person name="Castanera R."/>
            <person name="Culley D."/>
            <person name="Daum C."/>
            <person name="Ezra D."/>
            <person name="Gonzalez J."/>
            <person name="Henrissat B."/>
            <person name="Kuo A."/>
            <person name="Liang C."/>
            <person name="Lipzen A."/>
            <person name="Lutzoni F."/>
            <person name="Magnuson J."/>
            <person name="Mondo S."/>
            <person name="Nolan M."/>
            <person name="Ohm R."/>
            <person name="Pangilinan J."/>
            <person name="Park H.-J."/>
            <person name="Ramirez L."/>
            <person name="Alfaro M."/>
            <person name="Sun H."/>
            <person name="Tritt A."/>
            <person name="Yoshinaga Y."/>
            <person name="Zwiers L.-H."/>
            <person name="Turgeon B."/>
            <person name="Goodwin S."/>
            <person name="Spatafora J."/>
            <person name="Crous P."/>
            <person name="Grigoriev I."/>
        </authorList>
    </citation>
    <scope>NUCLEOTIDE SEQUENCE</scope>
    <source>
        <strain evidence="8">CBS 627.86</strain>
    </source>
</reference>
<dbReference type="PANTHER" id="PTHR22731:SF3">
    <property type="entry name" value="RIBONUCLEASES P_MRP PROTEIN SUBUNIT POP1"/>
    <property type="match status" value="1"/>
</dbReference>
<dbReference type="Pfam" id="PF22770">
    <property type="entry name" value="POP1_C"/>
    <property type="match status" value="1"/>
</dbReference>
<feature type="domain" description="POPLD" evidence="6">
    <location>
        <begin position="534"/>
        <end position="638"/>
    </location>
</feature>
<evidence type="ECO:0000259" key="5">
    <source>
        <dbReference type="Pfam" id="PF06978"/>
    </source>
</evidence>
<evidence type="ECO:0000256" key="4">
    <source>
        <dbReference type="SAM" id="MobiDB-lite"/>
    </source>
</evidence>
<dbReference type="GO" id="GO:0001682">
    <property type="term" value="P:tRNA 5'-leader removal"/>
    <property type="evidence" value="ECO:0007669"/>
    <property type="project" value="InterPro"/>
</dbReference>
<feature type="domain" description="Pop1 N-terminal" evidence="5">
    <location>
        <begin position="52"/>
        <end position="271"/>
    </location>
</feature>
<evidence type="ECO:0000256" key="2">
    <source>
        <dbReference type="ARBA" id="ARBA00022694"/>
    </source>
</evidence>
<dbReference type="EMBL" id="ML977320">
    <property type="protein sequence ID" value="KAF2116560.1"/>
    <property type="molecule type" value="Genomic_DNA"/>
</dbReference>
<comment type="subcellular location">
    <subcellularLocation>
        <location evidence="1">Nucleus</location>
    </subcellularLocation>
</comment>
<proteinExistence type="predicted"/>
<feature type="compositionally biased region" description="Polar residues" evidence="4">
    <location>
        <begin position="167"/>
        <end position="179"/>
    </location>
</feature>
<keyword evidence="2" id="KW-0819">tRNA processing</keyword>
<dbReference type="Pfam" id="PF06978">
    <property type="entry name" value="POP1_N"/>
    <property type="match status" value="1"/>
</dbReference>
<dbReference type="PANTHER" id="PTHR22731">
    <property type="entry name" value="RIBONUCLEASES P/MRP PROTEIN SUBUNIT POP1"/>
    <property type="match status" value="1"/>
</dbReference>
<accession>A0A6A5ZAQ8</accession>
<dbReference type="GO" id="GO:0005655">
    <property type="term" value="C:nucleolar ribonuclease P complex"/>
    <property type="evidence" value="ECO:0007669"/>
    <property type="project" value="InterPro"/>
</dbReference>
<feature type="compositionally biased region" description="Basic residues" evidence="4">
    <location>
        <begin position="1"/>
        <end position="10"/>
    </location>
</feature>
<dbReference type="InterPro" id="IPR012590">
    <property type="entry name" value="POPLD_dom"/>
</dbReference>
<name>A0A6A5ZAQ8_9PLEO</name>
<feature type="compositionally biased region" description="Basic residues" evidence="4">
    <location>
        <begin position="141"/>
        <end position="152"/>
    </location>
</feature>
<feature type="region of interest" description="Disordered" evidence="4">
    <location>
        <begin position="81"/>
        <end position="202"/>
    </location>
</feature>
<evidence type="ECO:0000256" key="1">
    <source>
        <dbReference type="ARBA" id="ARBA00004123"/>
    </source>
</evidence>
<gene>
    <name evidence="8" type="ORF">BDV96DRAFT_572382</name>
</gene>
<keyword evidence="9" id="KW-1185">Reference proteome</keyword>
<keyword evidence="3" id="KW-0539">Nucleus</keyword>